<gene>
    <name evidence="2" type="ORF">QBC41DRAFT_17499</name>
</gene>
<proteinExistence type="predicted"/>
<dbReference type="AlphaFoldDB" id="A0AA39Z5T1"/>
<dbReference type="Proteomes" id="UP001174997">
    <property type="component" value="Unassembled WGS sequence"/>
</dbReference>
<evidence type="ECO:0000313" key="3">
    <source>
        <dbReference type="Proteomes" id="UP001174997"/>
    </source>
</evidence>
<organism evidence="2 3">
    <name type="scientific">Cercophora samala</name>
    <dbReference type="NCBI Taxonomy" id="330535"/>
    <lineage>
        <taxon>Eukaryota</taxon>
        <taxon>Fungi</taxon>
        <taxon>Dikarya</taxon>
        <taxon>Ascomycota</taxon>
        <taxon>Pezizomycotina</taxon>
        <taxon>Sordariomycetes</taxon>
        <taxon>Sordariomycetidae</taxon>
        <taxon>Sordariales</taxon>
        <taxon>Lasiosphaeriaceae</taxon>
        <taxon>Cercophora</taxon>
    </lineage>
</organism>
<feature type="compositionally biased region" description="Pro residues" evidence="1">
    <location>
        <begin position="159"/>
        <end position="168"/>
    </location>
</feature>
<protein>
    <submittedName>
        <fullName evidence="2">Uncharacterized protein</fullName>
    </submittedName>
</protein>
<sequence>MILLSPAIDSLAKQTHRHSRIGELLQRNIYDMPMALLLAKLPLRDESRSCFLQTHTKHGDPWHLHPRPHLEMGGAACLPLGAKSRHHWPNRPGAVALGAANARSRWWFLETRPRNDASRRYASPEPRYEWSLFTQTGLRTSANTRPRGEPSKRAHPLSFTPPPPPPPLLRQNTEPRQTFSSWTCVRCTYGSREGGLVDDMYSHFLARQAIPTCILRLCRKSRYPEATKTGWRGVTGRVLSAPEPYSVAVELCGAL</sequence>
<reference evidence="2" key="1">
    <citation type="submission" date="2023-06" db="EMBL/GenBank/DDBJ databases">
        <title>Genome-scale phylogeny and comparative genomics of the fungal order Sordariales.</title>
        <authorList>
            <consortium name="Lawrence Berkeley National Laboratory"/>
            <person name="Hensen N."/>
            <person name="Bonometti L."/>
            <person name="Westerberg I."/>
            <person name="Brannstrom I.O."/>
            <person name="Guillou S."/>
            <person name="Cros-Aarteil S."/>
            <person name="Calhoun S."/>
            <person name="Haridas S."/>
            <person name="Kuo A."/>
            <person name="Mondo S."/>
            <person name="Pangilinan J."/>
            <person name="Riley R."/>
            <person name="Labutti K."/>
            <person name="Andreopoulos B."/>
            <person name="Lipzen A."/>
            <person name="Chen C."/>
            <person name="Yanf M."/>
            <person name="Daum C."/>
            <person name="Ng V."/>
            <person name="Clum A."/>
            <person name="Steindorff A."/>
            <person name="Ohm R."/>
            <person name="Martin F."/>
            <person name="Silar P."/>
            <person name="Natvig D."/>
            <person name="Lalanne C."/>
            <person name="Gautier V."/>
            <person name="Ament-Velasquez S.L."/>
            <person name="Kruys A."/>
            <person name="Hutchinson M.I."/>
            <person name="Powell A.J."/>
            <person name="Barry K."/>
            <person name="Miller A.N."/>
            <person name="Grigoriev I.V."/>
            <person name="Debuchy R."/>
            <person name="Gladieux P."/>
            <person name="Thoren M.H."/>
            <person name="Johannesson H."/>
        </authorList>
    </citation>
    <scope>NUCLEOTIDE SEQUENCE</scope>
    <source>
        <strain evidence="2">CBS 307.81</strain>
    </source>
</reference>
<feature type="region of interest" description="Disordered" evidence="1">
    <location>
        <begin position="139"/>
        <end position="173"/>
    </location>
</feature>
<name>A0AA39Z5T1_9PEZI</name>
<accession>A0AA39Z5T1</accession>
<evidence type="ECO:0000256" key="1">
    <source>
        <dbReference type="SAM" id="MobiDB-lite"/>
    </source>
</evidence>
<keyword evidence="3" id="KW-1185">Reference proteome</keyword>
<evidence type="ECO:0000313" key="2">
    <source>
        <dbReference type="EMBL" id="KAK0664584.1"/>
    </source>
</evidence>
<comment type="caution">
    <text evidence="2">The sequence shown here is derived from an EMBL/GenBank/DDBJ whole genome shotgun (WGS) entry which is preliminary data.</text>
</comment>
<dbReference type="EMBL" id="JAULSY010000118">
    <property type="protein sequence ID" value="KAK0664584.1"/>
    <property type="molecule type" value="Genomic_DNA"/>
</dbReference>